<dbReference type="AlphaFoldDB" id="A0A9D2SSD1"/>
<dbReference type="Proteomes" id="UP000823891">
    <property type="component" value="Unassembled WGS sequence"/>
</dbReference>
<gene>
    <name evidence="6" type="ORF">H9761_15660</name>
</gene>
<dbReference type="Gene3D" id="3.40.50.2000">
    <property type="entry name" value="Glycogen Phosphorylase B"/>
    <property type="match status" value="1"/>
</dbReference>
<evidence type="ECO:0000256" key="4">
    <source>
        <dbReference type="ARBA" id="ARBA00022989"/>
    </source>
</evidence>
<dbReference type="GO" id="GO:0006488">
    <property type="term" value="P:dolichol-linked oligosaccharide biosynthetic process"/>
    <property type="evidence" value="ECO:0007669"/>
    <property type="project" value="InterPro"/>
</dbReference>
<proteinExistence type="predicted"/>
<evidence type="ECO:0000256" key="5">
    <source>
        <dbReference type="ARBA" id="ARBA00023136"/>
    </source>
</evidence>
<reference evidence="6" key="2">
    <citation type="submission" date="2021-04" db="EMBL/GenBank/DDBJ databases">
        <authorList>
            <person name="Gilroy R."/>
        </authorList>
    </citation>
    <scope>NUCLEOTIDE SEQUENCE</scope>
    <source>
        <strain evidence="6">USAMLcec2-132</strain>
    </source>
</reference>
<accession>A0A9D2SSD1</accession>
<evidence type="ECO:0000256" key="3">
    <source>
        <dbReference type="ARBA" id="ARBA00022824"/>
    </source>
</evidence>
<keyword evidence="3" id="KW-0256">Endoplasmic reticulum</keyword>
<evidence type="ECO:0000313" key="7">
    <source>
        <dbReference type="Proteomes" id="UP000823891"/>
    </source>
</evidence>
<comment type="caution">
    <text evidence="6">The sequence shown here is derived from an EMBL/GenBank/DDBJ whole genome shotgun (WGS) entry which is preliminary data.</text>
</comment>
<evidence type="ECO:0000256" key="2">
    <source>
        <dbReference type="ARBA" id="ARBA00022692"/>
    </source>
</evidence>
<dbReference type="PANTHER" id="PTHR12154">
    <property type="entry name" value="GLYCOSYL TRANSFERASE-RELATED"/>
    <property type="match status" value="1"/>
</dbReference>
<sequence>MTAEKLKICFAASSGGHLEQLMMLKPLMDKYDSFILTERTSYSVNTKGTKTYYVKQVNRREKGLLPKLLWDSAQSLRIFLRERPDAVICAGVLAVLPMCVICKLFRRKVIFIESFAKVTSATKSGEFVYKFADQFYVQWESMLKVYPKAIYLGGIY</sequence>
<comment type="subcellular location">
    <subcellularLocation>
        <location evidence="1">Endoplasmic reticulum membrane</location>
        <topology evidence="1">Single-pass membrane protein</topology>
    </subcellularLocation>
</comment>
<organism evidence="6 7">
    <name type="scientific">Candidatus Eisenbergiella merdavium</name>
    <dbReference type="NCBI Taxonomy" id="2838551"/>
    <lineage>
        <taxon>Bacteria</taxon>
        <taxon>Bacillati</taxon>
        <taxon>Bacillota</taxon>
        <taxon>Clostridia</taxon>
        <taxon>Lachnospirales</taxon>
        <taxon>Lachnospiraceae</taxon>
        <taxon>Eisenbergiella</taxon>
    </lineage>
</organism>
<name>A0A9D2SSD1_9FIRM</name>
<dbReference type="SUPFAM" id="SSF53756">
    <property type="entry name" value="UDP-Glycosyltransferase/glycogen phosphorylase"/>
    <property type="match status" value="1"/>
</dbReference>
<evidence type="ECO:0000256" key="1">
    <source>
        <dbReference type="ARBA" id="ARBA00004389"/>
    </source>
</evidence>
<dbReference type="GO" id="GO:0004577">
    <property type="term" value="F:N-acetylglucosaminyldiphosphodolichol N-acetylglucosaminyltransferase activity"/>
    <property type="evidence" value="ECO:0007669"/>
    <property type="project" value="TreeGrafter"/>
</dbReference>
<reference evidence="6" key="1">
    <citation type="journal article" date="2021" name="PeerJ">
        <title>Extensive microbial diversity within the chicken gut microbiome revealed by metagenomics and culture.</title>
        <authorList>
            <person name="Gilroy R."/>
            <person name="Ravi A."/>
            <person name="Getino M."/>
            <person name="Pursley I."/>
            <person name="Horton D.L."/>
            <person name="Alikhan N.F."/>
            <person name="Baker D."/>
            <person name="Gharbi K."/>
            <person name="Hall N."/>
            <person name="Watson M."/>
            <person name="Adriaenssens E.M."/>
            <person name="Foster-Nyarko E."/>
            <person name="Jarju S."/>
            <person name="Secka A."/>
            <person name="Antonio M."/>
            <person name="Oren A."/>
            <person name="Chaudhuri R.R."/>
            <person name="La Ragione R."/>
            <person name="Hildebrand F."/>
            <person name="Pallen M.J."/>
        </authorList>
    </citation>
    <scope>NUCLEOTIDE SEQUENCE</scope>
    <source>
        <strain evidence="6">USAMLcec2-132</strain>
    </source>
</reference>
<protein>
    <submittedName>
        <fullName evidence="6">Polysaccharide biosynthesis protein</fullName>
    </submittedName>
</protein>
<evidence type="ECO:0000313" key="6">
    <source>
        <dbReference type="EMBL" id="HJC25111.1"/>
    </source>
</evidence>
<keyword evidence="2" id="KW-0812">Transmembrane</keyword>
<dbReference type="InterPro" id="IPR013969">
    <property type="entry name" value="Oligosacch_biosynth_Alg14"/>
</dbReference>
<dbReference type="NCBIfam" id="NF041549">
    <property type="entry name" value="PssD"/>
    <property type="match status" value="1"/>
</dbReference>
<dbReference type="EMBL" id="DWWS01000055">
    <property type="protein sequence ID" value="HJC25111.1"/>
    <property type="molecule type" value="Genomic_DNA"/>
</dbReference>
<dbReference type="PANTHER" id="PTHR12154:SF4">
    <property type="entry name" value="UDP-N-ACETYLGLUCOSAMINE TRANSFERASE SUBUNIT ALG14 HOMOLOG"/>
    <property type="match status" value="1"/>
</dbReference>
<keyword evidence="4" id="KW-1133">Transmembrane helix</keyword>
<dbReference type="Pfam" id="PF08660">
    <property type="entry name" value="Alg14"/>
    <property type="match status" value="1"/>
</dbReference>
<keyword evidence="5" id="KW-0472">Membrane</keyword>